<accession>A0ACC0WWW3</accession>
<evidence type="ECO:0000313" key="2">
    <source>
        <dbReference type="Proteomes" id="UP001163603"/>
    </source>
</evidence>
<evidence type="ECO:0000313" key="1">
    <source>
        <dbReference type="EMBL" id="KAJ0006707.1"/>
    </source>
</evidence>
<dbReference type="Proteomes" id="UP001163603">
    <property type="component" value="Chromosome 15"/>
</dbReference>
<gene>
    <name evidence="1" type="ORF">Pint_30427</name>
</gene>
<keyword evidence="2" id="KW-1185">Reference proteome</keyword>
<dbReference type="EMBL" id="CM047750">
    <property type="protein sequence ID" value="KAJ0006707.1"/>
    <property type="molecule type" value="Genomic_DNA"/>
</dbReference>
<proteinExistence type="predicted"/>
<protein>
    <submittedName>
        <fullName evidence="1">Uncharacterized protein</fullName>
    </submittedName>
</protein>
<name>A0ACC0WWW3_9ROSI</name>
<comment type="caution">
    <text evidence="1">The sequence shown here is derived from an EMBL/GenBank/DDBJ whole genome shotgun (WGS) entry which is preliminary data.</text>
</comment>
<reference evidence="2" key="1">
    <citation type="journal article" date="2023" name="G3 (Bethesda)">
        <title>Genome assembly and association tests identify interacting loci associated with vigor, precocity, and sex in interspecific pistachio rootstocks.</title>
        <authorList>
            <person name="Palmer W."/>
            <person name="Jacygrad E."/>
            <person name="Sagayaradj S."/>
            <person name="Cavanaugh K."/>
            <person name="Han R."/>
            <person name="Bertier L."/>
            <person name="Beede B."/>
            <person name="Kafkas S."/>
            <person name="Golino D."/>
            <person name="Preece J."/>
            <person name="Michelmore R."/>
        </authorList>
    </citation>
    <scope>NUCLEOTIDE SEQUENCE [LARGE SCALE GENOMIC DNA]</scope>
</reference>
<organism evidence="1 2">
    <name type="scientific">Pistacia integerrima</name>
    <dbReference type="NCBI Taxonomy" id="434235"/>
    <lineage>
        <taxon>Eukaryota</taxon>
        <taxon>Viridiplantae</taxon>
        <taxon>Streptophyta</taxon>
        <taxon>Embryophyta</taxon>
        <taxon>Tracheophyta</taxon>
        <taxon>Spermatophyta</taxon>
        <taxon>Magnoliopsida</taxon>
        <taxon>eudicotyledons</taxon>
        <taxon>Gunneridae</taxon>
        <taxon>Pentapetalae</taxon>
        <taxon>rosids</taxon>
        <taxon>malvids</taxon>
        <taxon>Sapindales</taxon>
        <taxon>Anacardiaceae</taxon>
        <taxon>Pistacia</taxon>
    </lineage>
</organism>
<sequence>MGRLVLFEVRHSSFPCMSFTSHMWNFQVNIWTKGIHQESLKKLATLMFFHESVIFLLQQVVVDLEVSAADKD</sequence>